<keyword evidence="5 10" id="KW-0812">Transmembrane</keyword>
<dbReference type="Pfam" id="PF00664">
    <property type="entry name" value="ABC_membrane"/>
    <property type="match status" value="1"/>
</dbReference>
<evidence type="ECO:0000256" key="3">
    <source>
        <dbReference type="ARBA" id="ARBA00022448"/>
    </source>
</evidence>
<feature type="domain" description="ABC transporter" evidence="11">
    <location>
        <begin position="341"/>
        <end position="576"/>
    </location>
</feature>
<feature type="transmembrane region" description="Helical" evidence="10">
    <location>
        <begin position="162"/>
        <end position="183"/>
    </location>
</feature>
<evidence type="ECO:0000256" key="6">
    <source>
        <dbReference type="ARBA" id="ARBA00022741"/>
    </source>
</evidence>
<organism evidence="13 14">
    <name type="scientific">Candidatus Fimihabitans intestinipullorum</name>
    <dbReference type="NCBI Taxonomy" id="2840820"/>
    <lineage>
        <taxon>Bacteria</taxon>
        <taxon>Bacillati</taxon>
        <taxon>Mycoplasmatota</taxon>
        <taxon>Mycoplasmatota incertae sedis</taxon>
        <taxon>Candidatus Fimihabitans</taxon>
    </lineage>
</organism>
<dbReference type="SMART" id="SM00382">
    <property type="entry name" value="AAA"/>
    <property type="match status" value="1"/>
</dbReference>
<dbReference type="Gene3D" id="1.20.1560.10">
    <property type="entry name" value="ABC transporter type 1, transmembrane domain"/>
    <property type="match status" value="1"/>
</dbReference>
<feature type="transmembrane region" description="Helical" evidence="10">
    <location>
        <begin position="136"/>
        <end position="156"/>
    </location>
</feature>
<dbReference type="InterPro" id="IPR003593">
    <property type="entry name" value="AAA+_ATPase"/>
</dbReference>
<evidence type="ECO:0000256" key="9">
    <source>
        <dbReference type="ARBA" id="ARBA00023136"/>
    </source>
</evidence>
<protein>
    <submittedName>
        <fullName evidence="13">ABC transporter ATP-binding protein</fullName>
    </submittedName>
</protein>
<comment type="caution">
    <text evidence="13">The sequence shown here is derived from an EMBL/GenBank/DDBJ whole genome shotgun (WGS) entry which is preliminary data.</text>
</comment>
<dbReference type="GO" id="GO:0016887">
    <property type="term" value="F:ATP hydrolysis activity"/>
    <property type="evidence" value="ECO:0007669"/>
    <property type="project" value="InterPro"/>
</dbReference>
<comment type="subcellular location">
    <subcellularLocation>
        <location evidence="1">Cell membrane</location>
        <topology evidence="1">Multi-pass membrane protein</topology>
    </subcellularLocation>
</comment>
<dbReference type="FunFam" id="3.40.50.300:FF:000221">
    <property type="entry name" value="Multidrug ABC transporter ATP-binding protein"/>
    <property type="match status" value="1"/>
</dbReference>
<keyword evidence="3" id="KW-0813">Transport</keyword>
<keyword evidence="8 10" id="KW-1133">Transmembrane helix</keyword>
<dbReference type="CDD" id="cd07346">
    <property type="entry name" value="ABC_6TM_exporters"/>
    <property type="match status" value="1"/>
</dbReference>
<name>A0A9D1HX89_9BACT</name>
<evidence type="ECO:0000259" key="11">
    <source>
        <dbReference type="PROSITE" id="PS50893"/>
    </source>
</evidence>
<evidence type="ECO:0000256" key="4">
    <source>
        <dbReference type="ARBA" id="ARBA00022475"/>
    </source>
</evidence>
<dbReference type="Gene3D" id="3.40.50.300">
    <property type="entry name" value="P-loop containing nucleotide triphosphate hydrolases"/>
    <property type="match status" value="1"/>
</dbReference>
<gene>
    <name evidence="13" type="ORF">IAD49_05505</name>
</gene>
<reference evidence="13" key="1">
    <citation type="submission" date="2020-10" db="EMBL/GenBank/DDBJ databases">
        <authorList>
            <person name="Gilroy R."/>
        </authorList>
    </citation>
    <scope>NUCLEOTIDE SEQUENCE</scope>
    <source>
        <strain evidence="13">CHK197-8231</strain>
    </source>
</reference>
<sequence>MELKKGNWKVLSIIFYYLRHKKGSLILYILCFIIRMIPDAFGPFLWGVLLEFLIEKNYQVFLYGLIGYEIMCIVSGSFISSIEMKLYQTLEIEFTKNATKDLYRKIDQLPAVAFEKMGVGEFVNRIVQDPGQVLQLLRNLITLALRSVVAFIVVVVSFSMSIVLGIEILIFAGITALLSYKVFPKIKKLQKDVKKESDQIVKRATENLSGIREIRALGVLSSIEKSLFEHVDTMYRHLKKSSNYEANYYGLSNAFYYILEFVIFATCGYFFVQGKIAYSLFVMMETYIFRISYVVESLSNFGVNYNKVIVSLSRMDEILHNKLYHDIEYGDKDLKQVSGNITFDSVEFQYSEEEEKTLRGLDMKIVPHKKIAIVGRSGNGKSTIFNLLLRYFDATEGTIFIDGTPIEELSEASLRENISIIRQSPFLFNMSILDNLKLVNEDATLETVREACKMAYIDDYIMSLPKQYDTIIGEGGINLSGGQKQRIAIARTLLQNTKIILFDEATSALDNESQEYIKRTIDDLVKDHTIVIVAHRLSTIIDADLIFVIHEGRVEAKGTHKELLKTCEKYRSLYQMESM</sequence>
<dbReference type="InterPro" id="IPR003439">
    <property type="entry name" value="ABC_transporter-like_ATP-bd"/>
</dbReference>
<feature type="transmembrane region" description="Helical" evidence="10">
    <location>
        <begin position="25"/>
        <end position="48"/>
    </location>
</feature>
<evidence type="ECO:0000256" key="1">
    <source>
        <dbReference type="ARBA" id="ARBA00004651"/>
    </source>
</evidence>
<dbReference type="AlphaFoldDB" id="A0A9D1HX89"/>
<dbReference type="PROSITE" id="PS50929">
    <property type="entry name" value="ABC_TM1F"/>
    <property type="match status" value="1"/>
</dbReference>
<dbReference type="Pfam" id="PF00005">
    <property type="entry name" value="ABC_tran"/>
    <property type="match status" value="1"/>
</dbReference>
<feature type="transmembrane region" description="Helical" evidence="10">
    <location>
        <begin position="254"/>
        <end position="272"/>
    </location>
</feature>
<dbReference type="GO" id="GO:0005524">
    <property type="term" value="F:ATP binding"/>
    <property type="evidence" value="ECO:0007669"/>
    <property type="project" value="UniProtKB-KW"/>
</dbReference>
<dbReference type="PANTHER" id="PTHR24221">
    <property type="entry name" value="ATP-BINDING CASSETTE SUB-FAMILY B"/>
    <property type="match status" value="1"/>
</dbReference>
<keyword evidence="7 13" id="KW-0067">ATP-binding</keyword>
<dbReference type="InterPro" id="IPR039421">
    <property type="entry name" value="Type_1_exporter"/>
</dbReference>
<dbReference type="Proteomes" id="UP000824087">
    <property type="component" value="Unassembled WGS sequence"/>
</dbReference>
<accession>A0A9D1HX89</accession>
<dbReference type="PROSITE" id="PS50893">
    <property type="entry name" value="ABC_TRANSPORTER_2"/>
    <property type="match status" value="1"/>
</dbReference>
<dbReference type="PROSITE" id="PS00211">
    <property type="entry name" value="ABC_TRANSPORTER_1"/>
    <property type="match status" value="1"/>
</dbReference>
<keyword evidence="9 10" id="KW-0472">Membrane</keyword>
<feature type="domain" description="ABC transmembrane type-1" evidence="12">
    <location>
        <begin position="26"/>
        <end position="307"/>
    </location>
</feature>
<dbReference type="SUPFAM" id="SSF52540">
    <property type="entry name" value="P-loop containing nucleoside triphosphate hydrolases"/>
    <property type="match status" value="1"/>
</dbReference>
<evidence type="ECO:0000256" key="8">
    <source>
        <dbReference type="ARBA" id="ARBA00022989"/>
    </source>
</evidence>
<keyword evidence="4" id="KW-1003">Cell membrane</keyword>
<dbReference type="EMBL" id="DVML01000032">
    <property type="protein sequence ID" value="HIU23020.1"/>
    <property type="molecule type" value="Genomic_DNA"/>
</dbReference>
<evidence type="ECO:0000313" key="14">
    <source>
        <dbReference type="Proteomes" id="UP000824087"/>
    </source>
</evidence>
<dbReference type="InterPro" id="IPR036640">
    <property type="entry name" value="ABC1_TM_sf"/>
</dbReference>
<dbReference type="InterPro" id="IPR017871">
    <property type="entry name" value="ABC_transporter-like_CS"/>
</dbReference>
<reference evidence="13" key="2">
    <citation type="journal article" date="2021" name="PeerJ">
        <title>Extensive microbial diversity within the chicken gut microbiome revealed by metagenomics and culture.</title>
        <authorList>
            <person name="Gilroy R."/>
            <person name="Ravi A."/>
            <person name="Getino M."/>
            <person name="Pursley I."/>
            <person name="Horton D.L."/>
            <person name="Alikhan N.F."/>
            <person name="Baker D."/>
            <person name="Gharbi K."/>
            <person name="Hall N."/>
            <person name="Watson M."/>
            <person name="Adriaenssens E.M."/>
            <person name="Foster-Nyarko E."/>
            <person name="Jarju S."/>
            <person name="Secka A."/>
            <person name="Antonio M."/>
            <person name="Oren A."/>
            <person name="Chaudhuri R.R."/>
            <person name="La Ragione R."/>
            <person name="Hildebrand F."/>
            <person name="Pallen M.J."/>
        </authorList>
    </citation>
    <scope>NUCLEOTIDE SEQUENCE</scope>
    <source>
        <strain evidence="13">CHK197-8231</strain>
    </source>
</reference>
<evidence type="ECO:0000259" key="12">
    <source>
        <dbReference type="PROSITE" id="PS50929"/>
    </source>
</evidence>
<keyword evidence="6" id="KW-0547">Nucleotide-binding</keyword>
<evidence type="ECO:0000256" key="10">
    <source>
        <dbReference type="SAM" id="Phobius"/>
    </source>
</evidence>
<dbReference type="GO" id="GO:0140359">
    <property type="term" value="F:ABC-type transporter activity"/>
    <property type="evidence" value="ECO:0007669"/>
    <property type="project" value="InterPro"/>
</dbReference>
<feature type="transmembrane region" description="Helical" evidence="10">
    <location>
        <begin position="60"/>
        <end position="79"/>
    </location>
</feature>
<proteinExistence type="inferred from homology"/>
<evidence type="ECO:0000256" key="7">
    <source>
        <dbReference type="ARBA" id="ARBA00022840"/>
    </source>
</evidence>
<dbReference type="InterPro" id="IPR027417">
    <property type="entry name" value="P-loop_NTPase"/>
</dbReference>
<evidence type="ECO:0000256" key="5">
    <source>
        <dbReference type="ARBA" id="ARBA00022692"/>
    </source>
</evidence>
<evidence type="ECO:0000256" key="2">
    <source>
        <dbReference type="ARBA" id="ARBA00005417"/>
    </source>
</evidence>
<dbReference type="GO" id="GO:0005886">
    <property type="term" value="C:plasma membrane"/>
    <property type="evidence" value="ECO:0007669"/>
    <property type="project" value="UniProtKB-SubCell"/>
</dbReference>
<dbReference type="InterPro" id="IPR011527">
    <property type="entry name" value="ABC1_TM_dom"/>
</dbReference>
<dbReference type="SUPFAM" id="SSF90123">
    <property type="entry name" value="ABC transporter transmembrane region"/>
    <property type="match status" value="1"/>
</dbReference>
<comment type="similarity">
    <text evidence="2">Belongs to the ABC transporter superfamily.</text>
</comment>
<dbReference type="PANTHER" id="PTHR24221:SF503">
    <property type="entry name" value="MITOCHONDRIAL POTASSIUM CHANNEL ATP-BINDING SUBUNIT"/>
    <property type="match status" value="1"/>
</dbReference>
<evidence type="ECO:0000313" key="13">
    <source>
        <dbReference type="EMBL" id="HIU23020.1"/>
    </source>
</evidence>